<dbReference type="GeneID" id="81430291"/>
<dbReference type="InterPro" id="IPR036610">
    <property type="entry name" value="PEBP-like_sf"/>
</dbReference>
<dbReference type="Gene3D" id="3.90.280.10">
    <property type="entry name" value="PEBP-like"/>
    <property type="match status" value="1"/>
</dbReference>
<sequence>MAIVLKSLQFASGWLLYPIRGHDTRQIIYDPAFKDHPKPNISLEAVECGPSGSPLLRHHTCLAEDGIGCLPELRWTPPECDEPVKEYVLICEDIDIPIPCLVVHHGLFWAIPPSVHTATPADVKEREGAAKERQTAAGWRFIPNPMGTAYGGAGAPYGHGSHRYVYTIIALDAPLDFEHPKKATKNDIKHAMIGEVIGWGQWVGTFERTWSWKMLRPL</sequence>
<dbReference type="SUPFAM" id="SSF49777">
    <property type="entry name" value="PEBP-like"/>
    <property type="match status" value="1"/>
</dbReference>
<evidence type="ECO:0008006" key="3">
    <source>
        <dbReference type="Google" id="ProtNLM"/>
    </source>
</evidence>
<accession>A0A9W9HUT5</accession>
<comment type="caution">
    <text evidence="1">The sequence shown here is derived from an EMBL/GenBank/DDBJ whole genome shotgun (WGS) entry which is preliminary data.</text>
</comment>
<dbReference type="CDD" id="cd00457">
    <property type="entry name" value="PEBP"/>
    <property type="match status" value="1"/>
</dbReference>
<protein>
    <recommendedName>
        <fullName evidence="3">PEBP-like protein</fullName>
    </recommendedName>
</protein>
<reference evidence="1" key="2">
    <citation type="journal article" date="2023" name="IMA Fungus">
        <title>Comparative genomic study of the Penicillium genus elucidates a diverse pangenome and 15 lateral gene transfer events.</title>
        <authorList>
            <person name="Petersen C."/>
            <person name="Sorensen T."/>
            <person name="Nielsen M.R."/>
            <person name="Sondergaard T.E."/>
            <person name="Sorensen J.L."/>
            <person name="Fitzpatrick D.A."/>
            <person name="Frisvad J.C."/>
            <person name="Nielsen K.L."/>
        </authorList>
    </citation>
    <scope>NUCLEOTIDE SEQUENCE</scope>
    <source>
        <strain evidence="1">IBT 26290</strain>
    </source>
</reference>
<evidence type="ECO:0000313" key="2">
    <source>
        <dbReference type="Proteomes" id="UP001149163"/>
    </source>
</evidence>
<dbReference type="Proteomes" id="UP001149163">
    <property type="component" value="Unassembled WGS sequence"/>
</dbReference>
<dbReference type="RefSeq" id="XP_056540880.1">
    <property type="nucleotide sequence ID" value="XM_056691115.1"/>
</dbReference>
<dbReference type="PANTHER" id="PTHR30289:SF13">
    <property type="entry name" value="PEBP-LIKE PROTEIN"/>
    <property type="match status" value="1"/>
</dbReference>
<proteinExistence type="predicted"/>
<dbReference type="InterPro" id="IPR008914">
    <property type="entry name" value="PEBP"/>
</dbReference>
<dbReference type="OrthoDB" id="10251855at2759"/>
<gene>
    <name evidence="1" type="ORF">N7482_008991</name>
</gene>
<organism evidence="1 2">
    <name type="scientific">Penicillium canariense</name>
    <dbReference type="NCBI Taxonomy" id="189055"/>
    <lineage>
        <taxon>Eukaryota</taxon>
        <taxon>Fungi</taxon>
        <taxon>Dikarya</taxon>
        <taxon>Ascomycota</taxon>
        <taxon>Pezizomycotina</taxon>
        <taxon>Eurotiomycetes</taxon>
        <taxon>Eurotiomycetidae</taxon>
        <taxon>Eurotiales</taxon>
        <taxon>Aspergillaceae</taxon>
        <taxon>Penicillium</taxon>
    </lineage>
</organism>
<dbReference type="InterPro" id="IPR049556">
    <property type="entry name" value="PhiB"/>
</dbReference>
<reference evidence="1" key="1">
    <citation type="submission" date="2022-11" db="EMBL/GenBank/DDBJ databases">
        <authorList>
            <person name="Petersen C."/>
        </authorList>
    </citation>
    <scope>NUCLEOTIDE SEQUENCE</scope>
    <source>
        <strain evidence="1">IBT 26290</strain>
    </source>
</reference>
<dbReference type="AlphaFoldDB" id="A0A9W9HUT5"/>
<evidence type="ECO:0000313" key="1">
    <source>
        <dbReference type="EMBL" id="KAJ5157891.1"/>
    </source>
</evidence>
<dbReference type="EMBL" id="JAPQKN010000006">
    <property type="protein sequence ID" value="KAJ5157891.1"/>
    <property type="molecule type" value="Genomic_DNA"/>
</dbReference>
<dbReference type="Pfam" id="PF01161">
    <property type="entry name" value="PBP"/>
    <property type="match status" value="1"/>
</dbReference>
<dbReference type="PANTHER" id="PTHR30289">
    <property type="entry name" value="UNCHARACTERIZED PROTEIN YBCL-RELATED"/>
    <property type="match status" value="1"/>
</dbReference>
<name>A0A9W9HUT5_9EURO</name>
<keyword evidence="2" id="KW-1185">Reference proteome</keyword>